<dbReference type="EMBL" id="MU275923">
    <property type="protein sequence ID" value="KAI0046539.1"/>
    <property type="molecule type" value="Genomic_DNA"/>
</dbReference>
<evidence type="ECO:0000313" key="2">
    <source>
        <dbReference type="Proteomes" id="UP000814033"/>
    </source>
</evidence>
<proteinExistence type="predicted"/>
<name>A0ACB8RQJ8_9AGAM</name>
<sequence>MDRAPEADDNDRADQFFDLLSTTETVEPLIQFAMTHSLRKMNVRLSKLRRSVVDALEDYRILYFVHRQVSRRKGEADLRNRGRELLPSVRELIGVAPGAVVRYDAVLRYLRDRIPSTGDALPALPTSADVERFLHICTLVEFLLNTRFVSRIARIAPTALTLLERRMYKVAVYAMGATRLVSACGSSLKDVSAEWAHTPDDESNDETAQLVPVEIPTLDLDLERFWSQSQSARKRACGAMRDLWKTKAETVLHPEARLIYLCNEYDLFPLMPGRWADVSPPPPFRAGRDVDAADPSSVARGGVFISCTKSPCVHCLTLARAQGLRLTLLDSCPRIDSAWRFVQGPSQRNAEDLVAADAFDSISWLLHDDWTRTMFRCGMGKRMKRPGKVRTQWPIKVRHDIPLVDFALTEKSRSGRKTATPRSPCYPRFRSTKTECRSIVSPSYFSDLFYV</sequence>
<keyword evidence="2" id="KW-1185">Reference proteome</keyword>
<evidence type="ECO:0000313" key="1">
    <source>
        <dbReference type="EMBL" id="KAI0046539.1"/>
    </source>
</evidence>
<organism evidence="1 2">
    <name type="scientific">Auriscalpium vulgare</name>
    <dbReference type="NCBI Taxonomy" id="40419"/>
    <lineage>
        <taxon>Eukaryota</taxon>
        <taxon>Fungi</taxon>
        <taxon>Dikarya</taxon>
        <taxon>Basidiomycota</taxon>
        <taxon>Agaricomycotina</taxon>
        <taxon>Agaricomycetes</taxon>
        <taxon>Russulales</taxon>
        <taxon>Auriscalpiaceae</taxon>
        <taxon>Auriscalpium</taxon>
    </lineage>
</organism>
<gene>
    <name evidence="1" type="ORF">FA95DRAFT_1361007</name>
</gene>
<accession>A0ACB8RQJ8</accession>
<reference evidence="1" key="2">
    <citation type="journal article" date="2022" name="New Phytol.">
        <title>Evolutionary transition to the ectomycorrhizal habit in the genomes of a hyperdiverse lineage of mushroom-forming fungi.</title>
        <authorList>
            <person name="Looney B."/>
            <person name="Miyauchi S."/>
            <person name="Morin E."/>
            <person name="Drula E."/>
            <person name="Courty P.E."/>
            <person name="Kohler A."/>
            <person name="Kuo A."/>
            <person name="LaButti K."/>
            <person name="Pangilinan J."/>
            <person name="Lipzen A."/>
            <person name="Riley R."/>
            <person name="Andreopoulos W."/>
            <person name="He G."/>
            <person name="Johnson J."/>
            <person name="Nolan M."/>
            <person name="Tritt A."/>
            <person name="Barry K.W."/>
            <person name="Grigoriev I.V."/>
            <person name="Nagy L.G."/>
            <person name="Hibbett D."/>
            <person name="Henrissat B."/>
            <person name="Matheny P.B."/>
            <person name="Labbe J."/>
            <person name="Martin F.M."/>
        </authorList>
    </citation>
    <scope>NUCLEOTIDE SEQUENCE</scope>
    <source>
        <strain evidence="1">FP105234-sp</strain>
    </source>
</reference>
<comment type="caution">
    <text evidence="1">The sequence shown here is derived from an EMBL/GenBank/DDBJ whole genome shotgun (WGS) entry which is preliminary data.</text>
</comment>
<protein>
    <submittedName>
        <fullName evidence="1">Uncharacterized protein</fullName>
    </submittedName>
</protein>
<dbReference type="Proteomes" id="UP000814033">
    <property type="component" value="Unassembled WGS sequence"/>
</dbReference>
<reference evidence="1" key="1">
    <citation type="submission" date="2021-02" db="EMBL/GenBank/DDBJ databases">
        <authorList>
            <consortium name="DOE Joint Genome Institute"/>
            <person name="Ahrendt S."/>
            <person name="Looney B.P."/>
            <person name="Miyauchi S."/>
            <person name="Morin E."/>
            <person name="Drula E."/>
            <person name="Courty P.E."/>
            <person name="Chicoki N."/>
            <person name="Fauchery L."/>
            <person name="Kohler A."/>
            <person name="Kuo A."/>
            <person name="Labutti K."/>
            <person name="Pangilinan J."/>
            <person name="Lipzen A."/>
            <person name="Riley R."/>
            <person name="Andreopoulos W."/>
            <person name="He G."/>
            <person name="Johnson J."/>
            <person name="Barry K.W."/>
            <person name="Grigoriev I.V."/>
            <person name="Nagy L."/>
            <person name="Hibbett D."/>
            <person name="Henrissat B."/>
            <person name="Matheny P.B."/>
            <person name="Labbe J."/>
            <person name="Martin F."/>
        </authorList>
    </citation>
    <scope>NUCLEOTIDE SEQUENCE</scope>
    <source>
        <strain evidence="1">FP105234-sp</strain>
    </source>
</reference>